<name>A0AAU1UNH4_9ACTN</name>
<keyword evidence="2" id="KW-0489">Methyltransferase</keyword>
<gene>
    <name evidence="2" type="ORF">OHU69_22485</name>
</gene>
<keyword evidence="2" id="KW-0808">Transferase</keyword>
<protein>
    <submittedName>
        <fullName evidence="2">Class I SAM-dependent methyltransferase</fullName>
    </submittedName>
</protein>
<accession>A0AAU1UNH4</accession>
<dbReference type="InterPro" id="IPR013216">
    <property type="entry name" value="Methyltransf_11"/>
</dbReference>
<feature type="domain" description="Methyltransferase type 11" evidence="1">
    <location>
        <begin position="26"/>
        <end position="113"/>
    </location>
</feature>
<dbReference type="Pfam" id="PF08241">
    <property type="entry name" value="Methyltransf_11"/>
    <property type="match status" value="1"/>
</dbReference>
<dbReference type="SUPFAM" id="SSF53335">
    <property type="entry name" value="S-adenosyl-L-methionine-dependent methyltransferases"/>
    <property type="match status" value="1"/>
</dbReference>
<dbReference type="PANTHER" id="PTHR43591">
    <property type="entry name" value="METHYLTRANSFERASE"/>
    <property type="match status" value="1"/>
</dbReference>
<sequence>MPFDHNDHYHRLLLRHLPSGGRTTFDAGCGTDRFARRLAGRGYEVDALAPSPQVAAAAESIGGGPRYRRADVTTTDLPRGHYDVITCLASLHHMPFATVTRLREALAPGGVLLVLGCYAGITRWDLVAVPANAVARAAVHVSERLRGAAPPPLQAPVRQPDMSLTDIRTEATRLLPGSQVRQLLFWRYLLTYNA</sequence>
<proteinExistence type="predicted"/>
<dbReference type="Gene3D" id="3.40.50.150">
    <property type="entry name" value="Vaccinia Virus protein VP39"/>
    <property type="match status" value="1"/>
</dbReference>
<dbReference type="AlphaFoldDB" id="A0AAU1UNH4"/>
<dbReference type="CDD" id="cd02440">
    <property type="entry name" value="AdoMet_MTases"/>
    <property type="match status" value="1"/>
</dbReference>
<dbReference type="InterPro" id="IPR029063">
    <property type="entry name" value="SAM-dependent_MTases_sf"/>
</dbReference>
<organism evidence="2">
    <name type="scientific">Streptomyces sp. NBC_00119</name>
    <dbReference type="NCBI Taxonomy" id="2975659"/>
    <lineage>
        <taxon>Bacteria</taxon>
        <taxon>Bacillati</taxon>
        <taxon>Actinomycetota</taxon>
        <taxon>Actinomycetes</taxon>
        <taxon>Kitasatosporales</taxon>
        <taxon>Streptomycetaceae</taxon>
        <taxon>Streptomyces</taxon>
    </lineage>
</organism>
<dbReference type="EMBL" id="CP108195">
    <property type="protein sequence ID" value="WTS18791.1"/>
    <property type="molecule type" value="Genomic_DNA"/>
</dbReference>
<evidence type="ECO:0000259" key="1">
    <source>
        <dbReference type="Pfam" id="PF08241"/>
    </source>
</evidence>
<dbReference type="GO" id="GO:0008757">
    <property type="term" value="F:S-adenosylmethionine-dependent methyltransferase activity"/>
    <property type="evidence" value="ECO:0007669"/>
    <property type="project" value="InterPro"/>
</dbReference>
<reference evidence="2" key="1">
    <citation type="submission" date="2022-10" db="EMBL/GenBank/DDBJ databases">
        <title>The complete genomes of actinobacterial strains from the NBC collection.</title>
        <authorList>
            <person name="Joergensen T.S."/>
            <person name="Alvarez Arevalo M."/>
            <person name="Sterndorff E.B."/>
            <person name="Faurdal D."/>
            <person name="Vuksanovic O."/>
            <person name="Mourched A.-S."/>
            <person name="Charusanti P."/>
            <person name="Shaw S."/>
            <person name="Blin K."/>
            <person name="Weber T."/>
        </authorList>
    </citation>
    <scope>NUCLEOTIDE SEQUENCE</scope>
    <source>
        <strain evidence="2">NBC_00119</strain>
    </source>
</reference>
<dbReference type="GO" id="GO:0032259">
    <property type="term" value="P:methylation"/>
    <property type="evidence" value="ECO:0007669"/>
    <property type="project" value="UniProtKB-KW"/>
</dbReference>
<evidence type="ECO:0000313" key="2">
    <source>
        <dbReference type="EMBL" id="WTS18791.1"/>
    </source>
</evidence>